<keyword evidence="1" id="KW-0472">Membrane</keyword>
<keyword evidence="1" id="KW-0812">Transmembrane</keyword>
<evidence type="ECO:0000313" key="2">
    <source>
        <dbReference type="EMBL" id="MPC55407.1"/>
    </source>
</evidence>
<organism evidence="2 3">
    <name type="scientific">Portunus trituberculatus</name>
    <name type="common">Swimming crab</name>
    <name type="synonym">Neptunus trituberculatus</name>
    <dbReference type="NCBI Taxonomy" id="210409"/>
    <lineage>
        <taxon>Eukaryota</taxon>
        <taxon>Metazoa</taxon>
        <taxon>Ecdysozoa</taxon>
        <taxon>Arthropoda</taxon>
        <taxon>Crustacea</taxon>
        <taxon>Multicrustacea</taxon>
        <taxon>Malacostraca</taxon>
        <taxon>Eumalacostraca</taxon>
        <taxon>Eucarida</taxon>
        <taxon>Decapoda</taxon>
        <taxon>Pleocyemata</taxon>
        <taxon>Brachyura</taxon>
        <taxon>Eubrachyura</taxon>
        <taxon>Portunoidea</taxon>
        <taxon>Portunidae</taxon>
        <taxon>Portuninae</taxon>
        <taxon>Portunus</taxon>
    </lineage>
</organism>
<gene>
    <name evidence="2" type="ORF">E2C01_049342</name>
</gene>
<protein>
    <submittedName>
        <fullName evidence="2">Uncharacterized protein</fullName>
    </submittedName>
</protein>
<evidence type="ECO:0000313" key="3">
    <source>
        <dbReference type="Proteomes" id="UP000324222"/>
    </source>
</evidence>
<dbReference type="Proteomes" id="UP000324222">
    <property type="component" value="Unassembled WGS sequence"/>
</dbReference>
<dbReference type="AlphaFoldDB" id="A0A5B7GDL8"/>
<keyword evidence="1" id="KW-1133">Transmembrane helix</keyword>
<name>A0A5B7GDL8_PORTR</name>
<feature type="transmembrane region" description="Helical" evidence="1">
    <location>
        <begin position="40"/>
        <end position="60"/>
    </location>
</feature>
<evidence type="ECO:0000256" key="1">
    <source>
        <dbReference type="SAM" id="Phobius"/>
    </source>
</evidence>
<dbReference type="EMBL" id="VSRR010013148">
    <property type="protein sequence ID" value="MPC55407.1"/>
    <property type="molecule type" value="Genomic_DNA"/>
</dbReference>
<reference evidence="2 3" key="1">
    <citation type="submission" date="2019-05" db="EMBL/GenBank/DDBJ databases">
        <title>Another draft genome of Portunus trituberculatus and its Hox gene families provides insights of decapod evolution.</title>
        <authorList>
            <person name="Jeong J.-H."/>
            <person name="Song I."/>
            <person name="Kim S."/>
            <person name="Choi T."/>
            <person name="Kim D."/>
            <person name="Ryu S."/>
            <person name="Kim W."/>
        </authorList>
    </citation>
    <scope>NUCLEOTIDE SEQUENCE [LARGE SCALE GENOMIC DNA]</scope>
    <source>
        <tissue evidence="2">Muscle</tissue>
    </source>
</reference>
<sequence>MTLRRNTVDTEVPGEAAAVWAMLTEILIARWCLRAHLTAHLFLLSAFYPLPILPSLYFPLI</sequence>
<accession>A0A5B7GDL8</accession>
<proteinExistence type="predicted"/>
<keyword evidence="3" id="KW-1185">Reference proteome</keyword>
<comment type="caution">
    <text evidence="2">The sequence shown here is derived from an EMBL/GenBank/DDBJ whole genome shotgun (WGS) entry which is preliminary data.</text>
</comment>